<dbReference type="Proteomes" id="UP000789759">
    <property type="component" value="Unassembled WGS sequence"/>
</dbReference>
<dbReference type="OrthoDB" id="2429280at2759"/>
<gene>
    <name evidence="1" type="ORF">CPELLU_LOCUS7238</name>
</gene>
<keyword evidence="2" id="KW-1185">Reference proteome</keyword>
<protein>
    <submittedName>
        <fullName evidence="1">2077_t:CDS:1</fullName>
    </submittedName>
</protein>
<organism evidence="1 2">
    <name type="scientific">Cetraspora pellucida</name>
    <dbReference type="NCBI Taxonomy" id="1433469"/>
    <lineage>
        <taxon>Eukaryota</taxon>
        <taxon>Fungi</taxon>
        <taxon>Fungi incertae sedis</taxon>
        <taxon>Mucoromycota</taxon>
        <taxon>Glomeromycotina</taxon>
        <taxon>Glomeromycetes</taxon>
        <taxon>Diversisporales</taxon>
        <taxon>Gigasporaceae</taxon>
        <taxon>Cetraspora</taxon>
    </lineage>
</organism>
<sequence length="94" mass="10691">MLLKINLHLLHNANELDAAEQEEFANWLLKVEEGHIPTYAIFAPKKEHVNAINATIITQFSDEAVEYLSADIIKNQTESNHQYSIEFLNSLIIG</sequence>
<dbReference type="EMBL" id="CAJVQA010004779">
    <property type="protein sequence ID" value="CAG8606337.1"/>
    <property type="molecule type" value="Genomic_DNA"/>
</dbReference>
<feature type="non-terminal residue" evidence="1">
    <location>
        <position position="1"/>
    </location>
</feature>
<name>A0A9N9CK30_9GLOM</name>
<comment type="caution">
    <text evidence="1">The sequence shown here is derived from an EMBL/GenBank/DDBJ whole genome shotgun (WGS) entry which is preliminary data.</text>
</comment>
<dbReference type="AlphaFoldDB" id="A0A9N9CK30"/>
<reference evidence="1" key="1">
    <citation type="submission" date="2021-06" db="EMBL/GenBank/DDBJ databases">
        <authorList>
            <person name="Kallberg Y."/>
            <person name="Tangrot J."/>
            <person name="Rosling A."/>
        </authorList>
    </citation>
    <scope>NUCLEOTIDE SEQUENCE</scope>
    <source>
        <strain evidence="1">FL966</strain>
    </source>
</reference>
<evidence type="ECO:0000313" key="1">
    <source>
        <dbReference type="EMBL" id="CAG8606337.1"/>
    </source>
</evidence>
<evidence type="ECO:0000313" key="2">
    <source>
        <dbReference type="Proteomes" id="UP000789759"/>
    </source>
</evidence>
<accession>A0A9N9CK30</accession>
<proteinExistence type="predicted"/>